<accession>A0A9N9W9Y4</accession>
<evidence type="ECO:0000313" key="2">
    <source>
        <dbReference type="EMBL" id="CAH0046072.1"/>
    </source>
</evidence>
<sequence>MKLGSFLSAAAAALAIGAQTCEAAPIAFESSMLDLIDKLLHLEATLTSTQVPETATTTALVTPTIKPGEYPFRDGPVIFPTSTPTP</sequence>
<dbReference type="Proteomes" id="UP000775872">
    <property type="component" value="Unassembled WGS sequence"/>
</dbReference>
<evidence type="ECO:0000256" key="1">
    <source>
        <dbReference type="SAM" id="SignalP"/>
    </source>
</evidence>
<feature type="chain" id="PRO_5040182554" evidence="1">
    <location>
        <begin position="24"/>
        <end position="86"/>
    </location>
</feature>
<name>A0A9N9W9Y4_9HYPO</name>
<feature type="signal peptide" evidence="1">
    <location>
        <begin position="1"/>
        <end position="23"/>
    </location>
</feature>
<gene>
    <name evidence="2" type="ORF">CSOL1703_00011799</name>
</gene>
<evidence type="ECO:0000313" key="3">
    <source>
        <dbReference type="Proteomes" id="UP000775872"/>
    </source>
</evidence>
<reference evidence="2" key="1">
    <citation type="submission" date="2021-10" db="EMBL/GenBank/DDBJ databases">
        <authorList>
            <person name="Piombo E."/>
        </authorList>
    </citation>
    <scope>NUCLEOTIDE SEQUENCE</scope>
</reference>
<organism evidence="2 3">
    <name type="scientific">Clonostachys solani</name>
    <dbReference type="NCBI Taxonomy" id="160281"/>
    <lineage>
        <taxon>Eukaryota</taxon>
        <taxon>Fungi</taxon>
        <taxon>Dikarya</taxon>
        <taxon>Ascomycota</taxon>
        <taxon>Pezizomycotina</taxon>
        <taxon>Sordariomycetes</taxon>
        <taxon>Hypocreomycetidae</taxon>
        <taxon>Hypocreales</taxon>
        <taxon>Bionectriaceae</taxon>
        <taxon>Clonostachys</taxon>
    </lineage>
</organism>
<keyword evidence="3" id="KW-1185">Reference proteome</keyword>
<proteinExistence type="predicted"/>
<dbReference type="OrthoDB" id="10423549at2759"/>
<dbReference type="EMBL" id="CABFOC020000014">
    <property type="protein sequence ID" value="CAH0046072.1"/>
    <property type="molecule type" value="Genomic_DNA"/>
</dbReference>
<keyword evidence="1" id="KW-0732">Signal</keyword>
<dbReference type="AlphaFoldDB" id="A0A9N9W9Y4"/>
<comment type="caution">
    <text evidence="2">The sequence shown here is derived from an EMBL/GenBank/DDBJ whole genome shotgun (WGS) entry which is preliminary data.</text>
</comment>
<protein>
    <submittedName>
        <fullName evidence="2">Uncharacterized protein</fullName>
    </submittedName>
</protein>